<name>A0A4Z0HGZ3_9ACTN</name>
<keyword evidence="2" id="KW-1185">Reference proteome</keyword>
<dbReference type="SUPFAM" id="SSF53474">
    <property type="entry name" value="alpha/beta-Hydrolases"/>
    <property type="match status" value="1"/>
</dbReference>
<organism evidence="1 2">
    <name type="scientific">Streptomyces palmae</name>
    <dbReference type="NCBI Taxonomy" id="1701085"/>
    <lineage>
        <taxon>Bacteria</taxon>
        <taxon>Bacillati</taxon>
        <taxon>Actinomycetota</taxon>
        <taxon>Actinomycetes</taxon>
        <taxon>Kitasatosporales</taxon>
        <taxon>Streptomycetaceae</taxon>
        <taxon>Streptomyces</taxon>
    </lineage>
</organism>
<dbReference type="RefSeq" id="WP_135337999.1">
    <property type="nucleotide sequence ID" value="NZ_JBHLTX010000013.1"/>
</dbReference>
<protein>
    <recommendedName>
        <fullName evidence="3">Alpha/beta hydrolase</fullName>
    </recommendedName>
</protein>
<evidence type="ECO:0008006" key="3">
    <source>
        <dbReference type="Google" id="ProtNLM"/>
    </source>
</evidence>
<dbReference type="Proteomes" id="UP000297948">
    <property type="component" value="Unassembled WGS sequence"/>
</dbReference>
<reference evidence="1 2" key="1">
    <citation type="submission" date="2019-03" db="EMBL/GenBank/DDBJ databases">
        <authorList>
            <person name="Gonzalez-Pimentel J.L."/>
        </authorList>
    </citation>
    <scope>NUCLEOTIDE SEQUENCE [LARGE SCALE GENOMIC DNA]</scope>
    <source>
        <strain evidence="1 2">JCM 31289</strain>
    </source>
</reference>
<proteinExistence type="predicted"/>
<dbReference type="OrthoDB" id="3483116at2"/>
<evidence type="ECO:0000313" key="1">
    <source>
        <dbReference type="EMBL" id="TGB15559.1"/>
    </source>
</evidence>
<dbReference type="EMBL" id="SRID01000037">
    <property type="protein sequence ID" value="TGB15559.1"/>
    <property type="molecule type" value="Genomic_DNA"/>
</dbReference>
<dbReference type="InterPro" id="IPR029058">
    <property type="entry name" value="AB_hydrolase_fold"/>
</dbReference>
<dbReference type="AlphaFoldDB" id="A0A4Z0HGZ3"/>
<evidence type="ECO:0000313" key="2">
    <source>
        <dbReference type="Proteomes" id="UP000297948"/>
    </source>
</evidence>
<gene>
    <name evidence="1" type="ORF">E4099_06605</name>
</gene>
<sequence>MAELVMVHGIGPEDETEQRLREDWTRALARTLRDNGRAGAADRLEAGAVTADMAYYRHLYQDYVPRDDFDVRLPAPIAATGEEVSRDIIDNIRRHASDPDDREEAADALEELTVEVGPEQGPLEPLRMFVSMMGRLGPIARSGFAALSSTGAFHLGQVAAYLDDERVREGAIEAVLSRVTPDTKAVLAHSLGTVVAYEALHRLDQPLPLLVTFGSPLGLRSIIRGRLRPQPLRSPAHLKRWVNVADRDDFIVATLKLRKLFPEDDAVLERTRRVGNRNFDPHAATEYLSHWETVEPLAELL</sequence>
<accession>A0A4Z0HGZ3</accession>
<comment type="caution">
    <text evidence="1">The sequence shown here is derived from an EMBL/GenBank/DDBJ whole genome shotgun (WGS) entry which is preliminary data.</text>
</comment>